<reference evidence="1 2" key="1">
    <citation type="submission" date="2023-03" db="EMBL/GenBank/DDBJ databases">
        <title>Novosphingobium cyanobacteriorum sp. nov., isolated from a eutrophic reservoir during the Microcystis bloom period.</title>
        <authorList>
            <person name="Kang M."/>
            <person name="Le V."/>
            <person name="Ko S.-R."/>
            <person name="Lee S.-A."/>
            <person name="Ahn C.-Y."/>
        </authorList>
    </citation>
    <scope>NUCLEOTIDE SEQUENCE [LARGE SCALE GENOMIC DNA]</scope>
    <source>
        <strain evidence="1 2">HBC54</strain>
    </source>
</reference>
<accession>A0ABT6CMB7</accession>
<keyword evidence="2" id="KW-1185">Reference proteome</keyword>
<protein>
    <submittedName>
        <fullName evidence="1">Type II secretion system protein GspM</fullName>
    </submittedName>
</protein>
<dbReference type="NCBIfam" id="NF040576">
    <property type="entry name" value="T2SS_GspM_XpsM"/>
    <property type="match status" value="1"/>
</dbReference>
<dbReference type="InterPro" id="IPR034756">
    <property type="entry name" value="T2SSM_b"/>
</dbReference>
<sequence>MSLRERRLVAVLLLVAVVAALLLLLIGPIVDGFSARREQKLMLAQTFHANERRIDALDSLQKEAESQQTLLQTRFLAAANVDEAGEALRARVEAEAQAGGAQIKSSEAVASDDGWAHAAVEARMGHAQLSDIIARLNAARPALSVDAVTVIADDALTNYKSDLLDVRLEAAAPFIVARAR</sequence>
<dbReference type="Proteomes" id="UP001222770">
    <property type="component" value="Unassembled WGS sequence"/>
</dbReference>
<name>A0ABT6CMB7_9SPHN</name>
<proteinExistence type="predicted"/>
<evidence type="ECO:0000313" key="1">
    <source>
        <dbReference type="EMBL" id="MDF8334368.1"/>
    </source>
</evidence>
<dbReference type="EMBL" id="JAROCY010000013">
    <property type="protein sequence ID" value="MDF8334368.1"/>
    <property type="molecule type" value="Genomic_DNA"/>
</dbReference>
<dbReference type="Pfam" id="PF10741">
    <property type="entry name" value="T2SSM_b"/>
    <property type="match status" value="1"/>
</dbReference>
<gene>
    <name evidence="1" type="primary">gspM</name>
    <name evidence="1" type="ORF">POM99_14250</name>
</gene>
<dbReference type="RefSeq" id="WP_277278971.1">
    <property type="nucleotide sequence ID" value="NZ_JAROCY010000013.1"/>
</dbReference>
<comment type="caution">
    <text evidence="1">The sequence shown here is derived from an EMBL/GenBank/DDBJ whole genome shotgun (WGS) entry which is preliminary data.</text>
</comment>
<evidence type="ECO:0000313" key="2">
    <source>
        <dbReference type="Proteomes" id="UP001222770"/>
    </source>
</evidence>
<organism evidence="1 2">
    <name type="scientific">Novosphingobium cyanobacteriorum</name>
    <dbReference type="NCBI Taxonomy" id="3024215"/>
    <lineage>
        <taxon>Bacteria</taxon>
        <taxon>Pseudomonadati</taxon>
        <taxon>Pseudomonadota</taxon>
        <taxon>Alphaproteobacteria</taxon>
        <taxon>Sphingomonadales</taxon>
        <taxon>Sphingomonadaceae</taxon>
        <taxon>Novosphingobium</taxon>
    </lineage>
</organism>